<protein>
    <recommendedName>
        <fullName evidence="6">Penicillin amidase</fullName>
    </recommendedName>
</protein>
<dbReference type="AlphaFoldDB" id="A0A381N3V7"/>
<keyword evidence="3" id="KW-0378">Hydrolase</keyword>
<keyword evidence="4" id="KW-0865">Zymogen</keyword>
<dbReference type="InterPro" id="IPR029055">
    <property type="entry name" value="Ntn_hydrolases_N"/>
</dbReference>
<dbReference type="GO" id="GO:0016811">
    <property type="term" value="F:hydrolase activity, acting on carbon-nitrogen (but not peptide) bonds, in linear amides"/>
    <property type="evidence" value="ECO:0007669"/>
    <property type="project" value="InterPro"/>
</dbReference>
<dbReference type="PANTHER" id="PTHR34218:SF3">
    <property type="entry name" value="ACYL-HOMOSERINE LACTONE ACYLASE PVDQ"/>
    <property type="match status" value="1"/>
</dbReference>
<proteinExistence type="inferred from homology"/>
<evidence type="ECO:0000313" key="5">
    <source>
        <dbReference type="EMBL" id="SUZ49205.1"/>
    </source>
</evidence>
<accession>A0A381N3V7</accession>
<evidence type="ECO:0000256" key="1">
    <source>
        <dbReference type="ARBA" id="ARBA00006586"/>
    </source>
</evidence>
<dbReference type="Gene3D" id="1.10.1400.10">
    <property type="match status" value="1"/>
</dbReference>
<reference evidence="5" key="1">
    <citation type="submission" date="2018-05" db="EMBL/GenBank/DDBJ databases">
        <authorList>
            <person name="Lanie J.A."/>
            <person name="Ng W.-L."/>
            <person name="Kazmierczak K.M."/>
            <person name="Andrzejewski T.M."/>
            <person name="Davidsen T.M."/>
            <person name="Wayne K.J."/>
            <person name="Tettelin H."/>
            <person name="Glass J.I."/>
            <person name="Rusch D."/>
            <person name="Podicherti R."/>
            <person name="Tsui H.-C.T."/>
            <person name="Winkler M.E."/>
        </authorList>
    </citation>
    <scope>NUCLEOTIDE SEQUENCE</scope>
</reference>
<name>A0A381N3V7_9ZZZZ</name>
<dbReference type="PANTHER" id="PTHR34218">
    <property type="entry name" value="PEPTIDASE S45 PENICILLIN AMIDASE"/>
    <property type="match status" value="1"/>
</dbReference>
<sequence>MRKTIHLLIALILYQALIPAADLTITDGNFTATIKRDNWGVPHIYGKRDADVSFGLAYAHAQDDFTTIQDVLIATRGKLSEIYGIRLWSTHTLKNLFRRRYNKINGIFRVVNDYYVHLMNFWEDVETKYEAEIPDDVKKICRGYAAGLNLFAKDQPDLANKKLLPFHEKDIIVGFSHRIPLFIGLDGVIRKLGKEERPEVIGGYFSPSAITPWPMDMVASNVFAVSPSRSDDGYTRLMINTHQPWTGPVAWYEAHVVSEEGWDFFGGLFPGTPTPLIGHNPDLGWSHTVNDPDLVDVYQLTINPKNKNQYWYDGQWENMEVRNIKIKVKLWGPFSWKLKRQVKESIHGPVLEFSHGTYALRIATRNEFRFVEQWYRMTRSRNIDEFKEAMAMNAIPMFNTGYADREGNIYYLYNAKIPLRKNGYDWQKILPGETSTNLWTTFVPFDSLPQVTNPPSGFFQNCNSSPYLATGDSAEMPLPLPNWAGVERHQTSRALRALETYGADTSISRQEFFNYKYDHRYSEKSQIARTRDRFISDMENDTNRALEPALELLANWDLEADSTNKAAALAFMVLPMSFKDEDLNYELDAVIRNLQKSINYLTEKFGTVEVPLGRVFRLVRGNKQYPLSGGPGLLRAIYCNKVDGIYQGRAGDCYVQAVEWGPDGEFNAWSIHQFGSATLDSTSPHYSDQAELFHREEMKIIRPQ</sequence>
<dbReference type="Gene3D" id="2.30.120.10">
    <property type="match status" value="1"/>
</dbReference>
<dbReference type="PIRSF" id="PIRSF001227">
    <property type="entry name" value="Pen_acylase"/>
    <property type="match status" value="1"/>
</dbReference>
<evidence type="ECO:0000256" key="2">
    <source>
        <dbReference type="ARBA" id="ARBA00022729"/>
    </source>
</evidence>
<evidence type="ECO:0000256" key="3">
    <source>
        <dbReference type="ARBA" id="ARBA00022801"/>
    </source>
</evidence>
<evidence type="ECO:0000256" key="4">
    <source>
        <dbReference type="ARBA" id="ARBA00023145"/>
    </source>
</evidence>
<dbReference type="InterPro" id="IPR002692">
    <property type="entry name" value="S45"/>
</dbReference>
<dbReference type="SUPFAM" id="SSF56235">
    <property type="entry name" value="N-terminal nucleophile aminohydrolases (Ntn hydrolases)"/>
    <property type="match status" value="1"/>
</dbReference>
<dbReference type="CDD" id="cd01936">
    <property type="entry name" value="Ntn_CA"/>
    <property type="match status" value="1"/>
</dbReference>
<organism evidence="5">
    <name type="scientific">marine metagenome</name>
    <dbReference type="NCBI Taxonomy" id="408172"/>
    <lineage>
        <taxon>unclassified sequences</taxon>
        <taxon>metagenomes</taxon>
        <taxon>ecological metagenomes</taxon>
    </lineage>
</organism>
<dbReference type="InterPro" id="IPR043147">
    <property type="entry name" value="Penicillin_amidase_A-knob"/>
</dbReference>
<dbReference type="InterPro" id="IPR014395">
    <property type="entry name" value="Pen/GL7ACA/AHL_acylase"/>
</dbReference>
<dbReference type="Gene3D" id="1.10.439.10">
    <property type="entry name" value="Penicillin Amidohydrolase, domain 1"/>
    <property type="match status" value="1"/>
</dbReference>
<dbReference type="EMBL" id="UINC01000109">
    <property type="protein sequence ID" value="SUZ49205.1"/>
    <property type="molecule type" value="Genomic_DNA"/>
</dbReference>
<keyword evidence="2" id="KW-0732">Signal</keyword>
<dbReference type="GO" id="GO:0017000">
    <property type="term" value="P:antibiotic biosynthetic process"/>
    <property type="evidence" value="ECO:0007669"/>
    <property type="project" value="InterPro"/>
</dbReference>
<dbReference type="InterPro" id="IPR043146">
    <property type="entry name" value="Penicillin_amidase_N_B-knob"/>
</dbReference>
<comment type="similarity">
    <text evidence="1">Belongs to the peptidase S45 family.</text>
</comment>
<gene>
    <name evidence="5" type="ORF">METZ01_LOCUS2059</name>
</gene>
<dbReference type="InterPro" id="IPR023343">
    <property type="entry name" value="Penicillin_amidase_dom1"/>
</dbReference>
<dbReference type="Gene3D" id="3.60.20.10">
    <property type="entry name" value="Glutamine Phosphoribosylpyrophosphate, subunit 1, domain 1"/>
    <property type="match status" value="1"/>
</dbReference>
<dbReference type="Pfam" id="PF01804">
    <property type="entry name" value="Penicil_amidase"/>
    <property type="match status" value="1"/>
</dbReference>
<evidence type="ECO:0008006" key="6">
    <source>
        <dbReference type="Google" id="ProtNLM"/>
    </source>
</evidence>